<evidence type="ECO:0000259" key="2">
    <source>
        <dbReference type="PROSITE" id="PS50234"/>
    </source>
</evidence>
<dbReference type="InterPro" id="IPR050525">
    <property type="entry name" value="ECM_Assembly_Org"/>
</dbReference>
<dbReference type="AlphaFoldDB" id="A0A0B7AB48"/>
<dbReference type="PROSITE" id="PS50234">
    <property type="entry name" value="VWFA"/>
    <property type="match status" value="2"/>
</dbReference>
<keyword evidence="1" id="KW-0812">Transmembrane</keyword>
<reference evidence="3" key="1">
    <citation type="submission" date="2014-12" db="EMBL/GenBank/DDBJ databases">
        <title>Insight into the proteome of Arion vulgaris.</title>
        <authorList>
            <person name="Aradska J."/>
            <person name="Bulat T."/>
            <person name="Smidak R."/>
            <person name="Sarate P."/>
            <person name="Gangsoo J."/>
            <person name="Sialana F."/>
            <person name="Bilban M."/>
            <person name="Lubec G."/>
        </authorList>
    </citation>
    <scope>NUCLEOTIDE SEQUENCE</scope>
    <source>
        <tissue evidence="3">Skin</tissue>
    </source>
</reference>
<dbReference type="EMBL" id="HACG01031374">
    <property type="protein sequence ID" value="CEK78239.1"/>
    <property type="molecule type" value="Transcribed_RNA"/>
</dbReference>
<feature type="domain" description="VWFA" evidence="2">
    <location>
        <begin position="253"/>
        <end position="430"/>
    </location>
</feature>
<dbReference type="Pfam" id="PF00092">
    <property type="entry name" value="VWA"/>
    <property type="match status" value="2"/>
</dbReference>
<evidence type="ECO:0000313" key="3">
    <source>
        <dbReference type="EMBL" id="CEK78239.1"/>
    </source>
</evidence>
<gene>
    <name evidence="3" type="primary">ORF109082</name>
</gene>
<proteinExistence type="predicted"/>
<organism evidence="3">
    <name type="scientific">Arion vulgaris</name>
    <dbReference type="NCBI Taxonomy" id="1028688"/>
    <lineage>
        <taxon>Eukaryota</taxon>
        <taxon>Metazoa</taxon>
        <taxon>Spiralia</taxon>
        <taxon>Lophotrochozoa</taxon>
        <taxon>Mollusca</taxon>
        <taxon>Gastropoda</taxon>
        <taxon>Heterobranchia</taxon>
        <taxon>Euthyneura</taxon>
        <taxon>Panpulmonata</taxon>
        <taxon>Eupulmonata</taxon>
        <taxon>Stylommatophora</taxon>
        <taxon>Helicina</taxon>
        <taxon>Arionoidea</taxon>
        <taxon>Arionidae</taxon>
        <taxon>Arion</taxon>
    </lineage>
</organism>
<dbReference type="InterPro" id="IPR036465">
    <property type="entry name" value="vWFA_dom_sf"/>
</dbReference>
<dbReference type="CDD" id="cd01450">
    <property type="entry name" value="vWFA_subfamily_ECM"/>
    <property type="match status" value="1"/>
</dbReference>
<dbReference type="Gene3D" id="3.40.50.410">
    <property type="entry name" value="von Willebrand factor, type A domain"/>
    <property type="match status" value="2"/>
</dbReference>
<sequence length="430" mass="47973">CDLVISVIIFNCTGRWKMFNLFYKIVFFTLFFSSSSCFTLTGQNTVSGWANKKADIYFLVDSSSSVWVVYYNNMLKFVSNLISEMDIGPTKTRVGIGAYADSHRLHISITNSFTKDQLIRECANAPYMRGDAYLSRGLKGLRDQGLPGNIMREQVPRIAVLFTDGTSRHKQLTADNATLVKKDGIFLFIIGIGSNVDKDELRYIASDPKATFYNYVESFEKLDEIAAQLSASMAAVEILPRDKGTCGDNVSVDTVFVFDETAAGDYKTKQIRLFIKAAVDDFSVDSGNVRVGVVSKTCREGDIVLGQYVTKKDLLAGLENNGGPEISELVKRVRQSSFLTTNGGRSDAKRRIVVILHANVDKRDETMREVHRAKYAGIEIFVIQLGTNYDKAFINSLASKEVYTMYPGTADDLLTKESHDTFSHIFCNEL</sequence>
<feature type="transmembrane region" description="Helical" evidence="1">
    <location>
        <begin position="21"/>
        <end position="41"/>
    </location>
</feature>
<name>A0A0B7AB48_9EUPU</name>
<dbReference type="PANTHER" id="PTHR24020:SF84">
    <property type="entry name" value="VWFA DOMAIN-CONTAINING PROTEIN"/>
    <property type="match status" value="1"/>
</dbReference>
<protein>
    <recommendedName>
        <fullName evidence="2">VWFA domain-containing protein</fullName>
    </recommendedName>
</protein>
<dbReference type="SMART" id="SM00327">
    <property type="entry name" value="VWA"/>
    <property type="match status" value="2"/>
</dbReference>
<feature type="non-terminal residue" evidence="3">
    <location>
        <position position="1"/>
    </location>
</feature>
<evidence type="ECO:0000256" key="1">
    <source>
        <dbReference type="SAM" id="Phobius"/>
    </source>
</evidence>
<dbReference type="SUPFAM" id="SSF53300">
    <property type="entry name" value="vWA-like"/>
    <property type="match status" value="2"/>
</dbReference>
<feature type="domain" description="VWFA" evidence="2">
    <location>
        <begin position="55"/>
        <end position="229"/>
    </location>
</feature>
<accession>A0A0B7AB48</accession>
<dbReference type="PANTHER" id="PTHR24020">
    <property type="entry name" value="COLLAGEN ALPHA"/>
    <property type="match status" value="1"/>
</dbReference>
<dbReference type="InterPro" id="IPR002035">
    <property type="entry name" value="VWF_A"/>
</dbReference>
<keyword evidence="1" id="KW-1133">Transmembrane helix</keyword>
<keyword evidence="1" id="KW-0472">Membrane</keyword>